<proteinExistence type="inferred from homology"/>
<keyword evidence="19" id="KW-0934">Plastid</keyword>
<evidence type="ECO:0000259" key="18">
    <source>
        <dbReference type="Pfam" id="PF20687"/>
    </source>
</evidence>
<organism evidence="19">
    <name type="scientific">Paulinella chromatophora</name>
    <dbReference type="NCBI Taxonomy" id="39717"/>
    <lineage>
        <taxon>Eukaryota</taxon>
        <taxon>Sar</taxon>
        <taxon>Rhizaria</taxon>
        <taxon>Cercozoa</taxon>
        <taxon>Imbricatea</taxon>
        <taxon>Silicofilosea</taxon>
        <taxon>Euglyphida</taxon>
        <taxon>Paulinellidae</taxon>
        <taxon>Paulinella</taxon>
    </lineage>
</organism>
<evidence type="ECO:0000313" key="19">
    <source>
        <dbReference type="EMBL" id="ABS00404.1"/>
    </source>
</evidence>
<dbReference type="GeneID" id="6481699"/>
<feature type="domain" description="Carboxysome Shell Carbonic Anhydrase N-terminal" evidence="18">
    <location>
        <begin position="63"/>
        <end position="155"/>
    </location>
</feature>
<evidence type="ECO:0000256" key="13">
    <source>
        <dbReference type="ARBA" id="ARBA00033264"/>
    </source>
</evidence>
<evidence type="ECO:0000256" key="1">
    <source>
        <dbReference type="ARBA" id="ARBA00001947"/>
    </source>
</evidence>
<evidence type="ECO:0000256" key="3">
    <source>
        <dbReference type="ARBA" id="ARBA00022723"/>
    </source>
</evidence>
<dbReference type="InterPro" id="IPR043066">
    <property type="entry name" value="CsoSCA_C_sf"/>
</dbReference>
<evidence type="ECO:0000256" key="14">
    <source>
        <dbReference type="ARBA" id="ARBA00048348"/>
    </source>
</evidence>
<sequence>MTPRSSPCTTSRILAPTAPRRKSSVLRSDDLTDHVTSSFENDLHDQRESHGSYPASLDGIWLHPLTSRIDNQLLRGYELDIKGHFDRIVPVLKQLSALQKEPDFITKAQALAKAELGFTMPLTILEKAWVKGLDMRSLFAWCVFEAYEQISDDFFRCDPLIGAEGGIRSELFESFLLECGFHLLDITPCADGRLAHAIAYVLRLPFSSVRRRSHAGALFDIENTVSRWVKTEHLRYREAKPNPALASTRYLKIAVYHFSSYDPHHKGCAAHGSSAASAASAALMRLRDFRESIEKSFCCGASVDFLLIGIDTDTDSIRIHIPAENSTVDLAAWLDVRDIYCATLKLNAEAARKVIVSMILKAARSGSPDEGMLKFICQLVENNLSQIDYVRQFHKSKYADADHAERFIGVGIGFKEIHLRNLTYFAHLDTVEEGAPDLDVGIKIFKGLNVSRDLPIPVVVRFDYHSNVPGARERAIQDCNRVQRAIQDRYAELYNSGMLHILLTVRDRDQYSPSEAIKSTIDLVVGGSH</sequence>
<keyword evidence="5" id="KW-0456">Lyase</keyword>
<dbReference type="RefSeq" id="YP_002049530.1">
    <property type="nucleotide sequence ID" value="NC_011087.1"/>
</dbReference>
<feature type="domain" description="Carboxysome Shell Carbonic Anhydrase C-terminal" evidence="16">
    <location>
        <begin position="404"/>
        <end position="520"/>
    </location>
</feature>
<dbReference type="Pfam" id="PF20686">
    <property type="entry name" value="CsoSCA_cat"/>
    <property type="match status" value="1"/>
</dbReference>
<evidence type="ECO:0000256" key="2">
    <source>
        <dbReference type="ARBA" id="ARBA00012925"/>
    </source>
</evidence>
<comment type="cofactor">
    <cofactor evidence="1">
        <name>Zn(2+)</name>
        <dbReference type="ChEBI" id="CHEBI:29105"/>
    </cofactor>
</comment>
<protein>
    <recommendedName>
        <fullName evidence="10">Carboxysome shell carbonic anhydrase</fullName>
        <ecNumber evidence="2">4.2.1.1</ecNumber>
    </recommendedName>
    <alternativeName>
        <fullName evidence="12">Carbonic anhydrase</fullName>
    </alternativeName>
    <alternativeName>
        <fullName evidence="13">Carboxysome shell protein CsoS3</fullName>
    </alternativeName>
</protein>
<dbReference type="InterPro" id="IPR048619">
    <property type="entry name" value="CsoSCA_N"/>
</dbReference>
<evidence type="ECO:0000256" key="9">
    <source>
        <dbReference type="ARBA" id="ARBA00024021"/>
    </source>
</evidence>
<evidence type="ECO:0000256" key="6">
    <source>
        <dbReference type="ARBA" id="ARBA00023300"/>
    </source>
</evidence>
<comment type="catalytic activity">
    <reaction evidence="14">
        <text>hydrogencarbonate + H(+) = CO2 + H2O</text>
        <dbReference type="Rhea" id="RHEA:10748"/>
        <dbReference type="ChEBI" id="CHEBI:15377"/>
        <dbReference type="ChEBI" id="CHEBI:15378"/>
        <dbReference type="ChEBI" id="CHEBI:16526"/>
        <dbReference type="ChEBI" id="CHEBI:17544"/>
        <dbReference type="EC" id="4.2.1.1"/>
    </reaction>
</comment>
<dbReference type="NCBIfam" id="TIGR02701">
    <property type="entry name" value="shell_carb_anhy"/>
    <property type="match status" value="1"/>
</dbReference>
<dbReference type="Pfam" id="PF08936">
    <property type="entry name" value="CsoSCA_C"/>
    <property type="match status" value="1"/>
</dbReference>
<gene>
    <name evidence="20" type="ordered locus">PCC_0911</name>
</gene>
<evidence type="ECO:0000256" key="4">
    <source>
        <dbReference type="ARBA" id="ARBA00022833"/>
    </source>
</evidence>
<dbReference type="EMBL" id="EF589049">
    <property type="protein sequence ID" value="ABS00404.1"/>
    <property type="molecule type" value="Genomic_DNA"/>
</dbReference>
<dbReference type="EC" id="4.2.1.1" evidence="2"/>
<evidence type="ECO:0000256" key="11">
    <source>
        <dbReference type="ARBA" id="ARBA00024446"/>
    </source>
</evidence>
<keyword evidence="8" id="KW-1282">Carboxysome</keyword>
<dbReference type="Pfam" id="PF20687">
    <property type="entry name" value="CsoSCA_N"/>
    <property type="match status" value="1"/>
</dbReference>
<reference evidence="19" key="2">
    <citation type="submission" date="2007-05" db="EMBL/GenBank/DDBJ databases">
        <authorList>
            <person name="Gloeckner G."/>
            <person name="Marin B."/>
            <person name="Nowack E.C.M."/>
            <person name="Melkonian M."/>
        </authorList>
    </citation>
    <scope>NUCLEOTIDE SEQUENCE</scope>
</reference>
<dbReference type="EMBL" id="CP000815">
    <property type="protein sequence ID" value="ACB43320.1"/>
    <property type="molecule type" value="Genomic_DNA"/>
</dbReference>
<dbReference type="AlphaFoldDB" id="A6YIN2"/>
<keyword evidence="4" id="KW-0862">Zinc</keyword>
<dbReference type="InterPro" id="IPR048539">
    <property type="entry name" value="CsoSCA_cat"/>
</dbReference>
<geneLocation type="plastid" evidence="19"/>
<comment type="similarity">
    <text evidence="9">Belongs to the beta-class carbonic anhydrase family. CsoSCA subfamily.</text>
</comment>
<accession>A6YIN2</accession>
<evidence type="ECO:0000259" key="16">
    <source>
        <dbReference type="Pfam" id="PF08936"/>
    </source>
</evidence>
<feature type="region of interest" description="Disordered" evidence="15">
    <location>
        <begin position="1"/>
        <end position="27"/>
    </location>
</feature>
<evidence type="ECO:0000256" key="15">
    <source>
        <dbReference type="SAM" id="MobiDB-lite"/>
    </source>
</evidence>
<keyword evidence="3" id="KW-0479">Metal-binding</keyword>
<feature type="compositionally biased region" description="Polar residues" evidence="15">
    <location>
        <begin position="1"/>
        <end position="12"/>
    </location>
</feature>
<keyword evidence="19" id="KW-0150">Chloroplast</keyword>
<dbReference type="GO" id="GO:0004089">
    <property type="term" value="F:carbonate dehydratase activity"/>
    <property type="evidence" value="ECO:0007669"/>
    <property type="project" value="UniProtKB-EC"/>
</dbReference>
<evidence type="ECO:0000256" key="12">
    <source>
        <dbReference type="ARBA" id="ARBA00030972"/>
    </source>
</evidence>
<dbReference type="InterPro" id="IPR043065">
    <property type="entry name" value="CsoSCA_N_sf"/>
</dbReference>
<dbReference type="InterPro" id="IPR014074">
    <property type="entry name" value="Carboxysome_shell_carb_anhy"/>
</dbReference>
<dbReference type="GO" id="GO:0015977">
    <property type="term" value="P:carbon fixation"/>
    <property type="evidence" value="ECO:0007669"/>
    <property type="project" value="UniProtKB-KW"/>
</dbReference>
<evidence type="ECO:0000256" key="5">
    <source>
        <dbReference type="ARBA" id="ARBA00023239"/>
    </source>
</evidence>
<dbReference type="Gene3D" id="1.20.120.1310">
    <property type="entry name" value="Carboxysome Shell Carbonic Anhydrase, N-terminal helical domain"/>
    <property type="match status" value="1"/>
</dbReference>
<name>A6YIN2_PAUCH</name>
<keyword evidence="6" id="KW-0120">Carbon dioxide fixation</keyword>
<reference evidence="20" key="3">
    <citation type="submission" date="2007-08" db="EMBL/GenBank/DDBJ databases">
        <authorList>
            <person name="Gloeckner G."/>
            <person name="Nowack E."/>
            <person name="Melkonian M."/>
        </authorList>
    </citation>
    <scope>NUCLEOTIDE SEQUENCE</scope>
</reference>
<evidence type="ECO:0000313" key="20">
    <source>
        <dbReference type="EMBL" id="ACB43320.1"/>
    </source>
</evidence>
<evidence type="ECO:0000256" key="7">
    <source>
        <dbReference type="ARBA" id="ARBA00023587"/>
    </source>
</evidence>
<dbReference type="Gene3D" id="3.30.1330.140">
    <property type="entry name" value="Carboxysome Shell Carbonic Anhydrase, C-terminal domain"/>
    <property type="match status" value="1"/>
</dbReference>
<evidence type="ECO:0000256" key="10">
    <source>
        <dbReference type="ARBA" id="ARBA00024121"/>
    </source>
</evidence>
<dbReference type="InterPro" id="IPR048620">
    <property type="entry name" value="CsoSCA_C"/>
</dbReference>
<feature type="domain" description="Carboxysome Shell Carbonic Anhydrase catalytic" evidence="17">
    <location>
        <begin position="172"/>
        <end position="403"/>
    </location>
</feature>
<evidence type="ECO:0000256" key="8">
    <source>
        <dbReference type="ARBA" id="ARBA00023669"/>
    </source>
</evidence>
<keyword evidence="11" id="KW-1283">Bacterial microcompartment</keyword>
<reference evidence="20" key="4">
    <citation type="journal article" date="2008" name="Curr. Biol.">
        <title>Chromatophore genome sequence of Paulinella sheds light on acquisition of photosynthesis by eukaryotes.</title>
        <authorList>
            <person name="Nowack E.C.M."/>
            <person name="Melkonian M."/>
            <person name="Gloeckner G."/>
        </authorList>
    </citation>
    <scope>NUCLEOTIDE SEQUENCE [LARGE SCALE GENOMIC DNA]</scope>
</reference>
<reference evidence="19" key="1">
    <citation type="journal article" date="2007" name="BMC Evol. Biol.">
        <title>The ancestor of the Paulinella chromatophore obtained a carboxysomal operon by horizontal gene transfer from a Nitrococcus-like gamma-proteobacterium.</title>
        <authorList>
            <person name="Marin B."/>
            <person name="Nowack E.C.M."/>
            <person name="Glockner G."/>
            <person name="Melkonian M."/>
        </authorList>
    </citation>
    <scope>NUCLEOTIDE SEQUENCE</scope>
</reference>
<dbReference type="GO" id="GO:0046872">
    <property type="term" value="F:metal ion binding"/>
    <property type="evidence" value="ECO:0007669"/>
    <property type="project" value="UniProtKB-KW"/>
</dbReference>
<evidence type="ECO:0000259" key="17">
    <source>
        <dbReference type="Pfam" id="PF20686"/>
    </source>
</evidence>
<comment type="subcellular location">
    <subcellularLocation>
        <location evidence="7">Carboxysome</location>
    </subcellularLocation>
</comment>